<sequence>MQLRGEVMERLHNIKRFIIESYPFGYISSRQKQIMEEISQFNKQEESFTYQYLNESFYCNVISMICLQFVLKNIENDKKLLITDLSLHDSVEYKKSYYYFEGCNDDGTYNLKAADNKKSSYDITVPEQLLLRFGHRSRKARKRKANNYLYDFAQYFELEFKGLVNNGRLAVLLTKDVYDNIIQSKYFVGKQHLFFSQICNSEYLTGSGKVHLSLHTDSANEPLILFCSNANAFVNYLDSEKNEFEKIYIFGDKWYMDNYLPDILSLPDLANESNTTLALISSNNIANNNDSMEMIKMIQANRNWLSDYEESFSFINVHTNIDFATCTTEIIHFLSEAKSDPSLRYLTKLIWSSLRIGASVARKNSPLFGSQINIIEEYLKIHKNIYCQKLIVYLRQIHSNRFGAQMKKMILKTVDNSSSHAIVVLDKLKSEYEDLFNLPNVSFFSFRDKITEDMYDRFDTVVLVNPYAHERKKWARAFICKRLIILTPQFFIDSIYNSVKKELCLIKKYNKENDFSKKGYVTSLISFLNDINRYRINQQQQAIDKNNIYEQMEKDEDEILSSQEVYAKEIEAQKFEYTNITNSEKVDVHKVVTLTQGNKIYGTDNAYFLIESSNGTLVKREVAQITYGDKIFNFNIPYADFSYRKWFKAASEDQSLLTNKDKRNDFRWKRAFINFINKNDYTPAMIQRKMAVFEDTSEHHTKQYYATWSDPNKIPMLPRKPEFIKYIGELINDDDIRENYQLFYDSSTAVKQDLTTTRDAELLSLVNKRLADVTHYRYSVGIVTSVSDVCIPDVPRIMTNKFVKG</sequence>
<accession>A0A0R1V2P5</accession>
<keyword evidence="1" id="KW-0282">Flagellum</keyword>
<protein>
    <submittedName>
        <fullName evidence="1">Flagellar protein FliS</fullName>
    </submittedName>
</protein>
<evidence type="ECO:0000313" key="1">
    <source>
        <dbReference type="EMBL" id="KRL97250.1"/>
    </source>
</evidence>
<keyword evidence="1" id="KW-0969">Cilium</keyword>
<keyword evidence="2" id="KW-1185">Reference proteome</keyword>
<reference evidence="1 2" key="1">
    <citation type="journal article" date="2015" name="Genome Announc.">
        <title>Expanding the biotechnology potential of lactobacilli through comparative genomics of 213 strains and associated genera.</title>
        <authorList>
            <person name="Sun Z."/>
            <person name="Harris H.M."/>
            <person name="McCann A."/>
            <person name="Guo C."/>
            <person name="Argimon S."/>
            <person name="Zhang W."/>
            <person name="Yang X."/>
            <person name="Jeffery I.B."/>
            <person name="Cooney J.C."/>
            <person name="Kagawa T.F."/>
            <person name="Liu W."/>
            <person name="Song Y."/>
            <person name="Salvetti E."/>
            <person name="Wrobel A."/>
            <person name="Rasinkangas P."/>
            <person name="Parkhill J."/>
            <person name="Rea M.C."/>
            <person name="O'Sullivan O."/>
            <person name="Ritari J."/>
            <person name="Douillard F.P."/>
            <person name="Paul Ross R."/>
            <person name="Yang R."/>
            <person name="Briner A.E."/>
            <person name="Felis G.E."/>
            <person name="de Vos W.M."/>
            <person name="Barrangou R."/>
            <person name="Klaenhammer T.R."/>
            <person name="Caufield P.W."/>
            <person name="Cui Y."/>
            <person name="Zhang H."/>
            <person name="O'Toole P.W."/>
        </authorList>
    </citation>
    <scope>NUCLEOTIDE SEQUENCE [LARGE SCALE GENOMIC DNA]</scope>
    <source>
        <strain evidence="1 2">DSM 16230</strain>
    </source>
</reference>
<dbReference type="AlphaFoldDB" id="A0A0R1V2P5"/>
<dbReference type="Proteomes" id="UP000051166">
    <property type="component" value="Unassembled WGS sequence"/>
</dbReference>
<dbReference type="PATRIC" id="fig|1423801.4.peg.1850"/>
<keyword evidence="1" id="KW-0966">Cell projection</keyword>
<dbReference type="STRING" id="1423801.FD50_GL001808"/>
<name>A0A0R1V2P5_9LACO</name>
<gene>
    <name evidence="1" type="ORF">FD50_GL001808</name>
</gene>
<evidence type="ECO:0000313" key="2">
    <source>
        <dbReference type="Proteomes" id="UP000051166"/>
    </source>
</evidence>
<organism evidence="1 2">
    <name type="scientific">Liquorilactobacillus satsumensis DSM 16230 = JCM 12392</name>
    <dbReference type="NCBI Taxonomy" id="1423801"/>
    <lineage>
        <taxon>Bacteria</taxon>
        <taxon>Bacillati</taxon>
        <taxon>Bacillota</taxon>
        <taxon>Bacilli</taxon>
        <taxon>Lactobacillales</taxon>
        <taxon>Lactobacillaceae</taxon>
        <taxon>Liquorilactobacillus</taxon>
    </lineage>
</organism>
<proteinExistence type="predicted"/>
<dbReference type="EMBL" id="AZFQ01000053">
    <property type="protein sequence ID" value="KRL97250.1"/>
    <property type="molecule type" value="Genomic_DNA"/>
</dbReference>
<comment type="caution">
    <text evidence="1">The sequence shown here is derived from an EMBL/GenBank/DDBJ whole genome shotgun (WGS) entry which is preliminary data.</text>
</comment>